<dbReference type="PANTHER" id="PTHR11731">
    <property type="entry name" value="PROTEASE FAMILY S9B,C DIPEPTIDYL-PEPTIDASE IV-RELATED"/>
    <property type="match status" value="1"/>
</dbReference>
<dbReference type="AlphaFoldDB" id="A0A2W5B0Q6"/>
<dbReference type="Proteomes" id="UP000249555">
    <property type="component" value="Unassembled WGS sequence"/>
</dbReference>
<dbReference type="Pfam" id="PF00930">
    <property type="entry name" value="DPPIV_N"/>
    <property type="match status" value="1"/>
</dbReference>
<name>A0A2W5B0Q6_9SPHN</name>
<dbReference type="Pfam" id="PF00326">
    <property type="entry name" value="Peptidase_S9"/>
    <property type="match status" value="1"/>
</dbReference>
<evidence type="ECO:0000313" key="4">
    <source>
        <dbReference type="EMBL" id="PZO76431.1"/>
    </source>
</evidence>
<dbReference type="SUPFAM" id="SSF82171">
    <property type="entry name" value="DPP6 N-terminal domain-like"/>
    <property type="match status" value="1"/>
</dbReference>
<evidence type="ECO:0000256" key="1">
    <source>
        <dbReference type="SAM" id="SignalP"/>
    </source>
</evidence>
<feature type="chain" id="PRO_5015903103" evidence="1">
    <location>
        <begin position="24"/>
        <end position="768"/>
    </location>
</feature>
<feature type="domain" description="Dipeptidylpeptidase IV N-terminal" evidence="3">
    <location>
        <begin position="165"/>
        <end position="459"/>
    </location>
</feature>
<dbReference type="InterPro" id="IPR029058">
    <property type="entry name" value="AB_hydrolase_fold"/>
</dbReference>
<dbReference type="Gene3D" id="2.140.10.30">
    <property type="entry name" value="Dipeptidylpeptidase IV, N-terminal domain"/>
    <property type="match status" value="1"/>
</dbReference>
<dbReference type="PANTHER" id="PTHR11731:SF118">
    <property type="entry name" value="BLR1971 PROTEIN"/>
    <property type="match status" value="1"/>
</dbReference>
<comment type="caution">
    <text evidence="4">The sequence shown here is derived from an EMBL/GenBank/DDBJ whole genome shotgun (WGS) entry which is preliminary data.</text>
</comment>
<organism evidence="4 5">
    <name type="scientific">Sphingomonas taxi</name>
    <dbReference type="NCBI Taxonomy" id="1549858"/>
    <lineage>
        <taxon>Bacteria</taxon>
        <taxon>Pseudomonadati</taxon>
        <taxon>Pseudomonadota</taxon>
        <taxon>Alphaproteobacteria</taxon>
        <taxon>Sphingomonadales</taxon>
        <taxon>Sphingomonadaceae</taxon>
        <taxon>Sphingomonas</taxon>
    </lineage>
</organism>
<dbReference type="InterPro" id="IPR050278">
    <property type="entry name" value="Serine_Prot_S9B/DPPIV"/>
</dbReference>
<dbReference type="Gene3D" id="3.40.50.1820">
    <property type="entry name" value="alpha/beta hydrolase"/>
    <property type="match status" value="1"/>
</dbReference>
<keyword evidence="1" id="KW-0732">Signal</keyword>
<feature type="signal peptide" evidence="1">
    <location>
        <begin position="1"/>
        <end position="23"/>
    </location>
</feature>
<dbReference type="EMBL" id="QFMX01000002">
    <property type="protein sequence ID" value="PZO76431.1"/>
    <property type="molecule type" value="Genomic_DNA"/>
</dbReference>
<accession>A0A2W5B0Q6</accession>
<reference evidence="4 5" key="1">
    <citation type="submission" date="2017-08" db="EMBL/GenBank/DDBJ databases">
        <title>Infants hospitalized years apart are colonized by the same room-sourced microbial strains.</title>
        <authorList>
            <person name="Brooks B."/>
            <person name="Olm M.R."/>
            <person name="Firek B.A."/>
            <person name="Baker R."/>
            <person name="Thomas B.C."/>
            <person name="Morowitz M.J."/>
            <person name="Banfield J.F."/>
        </authorList>
    </citation>
    <scope>NUCLEOTIDE SEQUENCE [LARGE SCALE GENOMIC DNA]</scope>
    <source>
        <strain evidence="4">S2_018_000_R3_119</strain>
    </source>
</reference>
<feature type="domain" description="Peptidase S9 prolyl oligopeptidase catalytic" evidence="2">
    <location>
        <begin position="560"/>
        <end position="753"/>
    </location>
</feature>
<dbReference type="SUPFAM" id="SSF53474">
    <property type="entry name" value="alpha/beta-Hydrolases"/>
    <property type="match status" value="1"/>
</dbReference>
<evidence type="ECO:0000259" key="3">
    <source>
        <dbReference type="Pfam" id="PF00930"/>
    </source>
</evidence>
<dbReference type="GO" id="GO:0006508">
    <property type="term" value="P:proteolysis"/>
    <property type="evidence" value="ECO:0007669"/>
    <property type="project" value="InterPro"/>
</dbReference>
<proteinExistence type="predicted"/>
<sequence>MTVRRSSRALALIVLCASAAAQAAPDEAAFRRSIGLRREWQDLTREVAWPARWTPDGRRFSYRKTVAGGFAFETVDAKTLAKSPAFDTAKLAAALGDARHDVVDPMHLPFAEFDYAEDGKAIAFSLDETRWQCGIVVYRCEAVVDRSRPRGFGVVRDMAVPADNSPKASPDGNWTAFVQGDNLVVRKTGDTTIVPLSVDGSAGDFYDPEMLRWSPDSRHIMIYRVRPGYQRRVLRVESSPRDQLQPKLQSQLYPKPGDAIDQERPVLFDVAMRRQTVIDDALFPNPYELSVPRWRSDGRSVAFDYVRRGFGQARIVAVDAETGVAHAAVTEDAKTFVYADRRYAHEVGADGREIVWASERDGWNHLYLIDGRTGAVKNRITTGDWVVREVIAVDDTKRQIVFAASGMNAGEDPYFRHVYRIDFDGRHLTALTPAKADHDTRFSPDGTLYVDTYSRVDLPTVSELHRSSDGALVATITKGDDSALRSAGFRPPEVFVAKGRDGKTDIWGVVVRPRDYDPRKRYPVIENIYAGPHDSFVPKQYWPFGFHSGGDKAIGMQEQADLGFIVVQIDGMGTANRSKAFHDVAWKNLVDSGFPDRIAWHRAMAAKDPSYDIGRVGIYGASAGGQSTLNALLFHGEFYKVGVAYAGCYDNRMDKISWNEQWLGWPVDASYAAASGVDHAAQLTGKLLMIVGEQDSNVDPASTMQVADALIRAGKDFELLAVPGGEHSVGRSTGPIDYVARRQFGFFVRELGGEAEPDWNAVSLNPPL</sequence>
<evidence type="ECO:0000313" key="5">
    <source>
        <dbReference type="Proteomes" id="UP000249555"/>
    </source>
</evidence>
<evidence type="ECO:0000259" key="2">
    <source>
        <dbReference type="Pfam" id="PF00326"/>
    </source>
</evidence>
<gene>
    <name evidence="4" type="ORF">DI640_02440</name>
</gene>
<dbReference type="GO" id="GO:0008236">
    <property type="term" value="F:serine-type peptidase activity"/>
    <property type="evidence" value="ECO:0007669"/>
    <property type="project" value="InterPro"/>
</dbReference>
<dbReference type="InterPro" id="IPR002469">
    <property type="entry name" value="Peptidase_S9B_N"/>
</dbReference>
<protein>
    <submittedName>
        <fullName evidence="4">S9 family peptidase</fullName>
    </submittedName>
</protein>
<dbReference type="InterPro" id="IPR001375">
    <property type="entry name" value="Peptidase_S9_cat"/>
</dbReference>